<keyword evidence="2" id="KW-0472">Membrane</keyword>
<feature type="region of interest" description="Disordered" evidence="1">
    <location>
        <begin position="231"/>
        <end position="309"/>
    </location>
</feature>
<evidence type="ECO:0000313" key="3">
    <source>
        <dbReference type="EMBL" id="MBO8191375.1"/>
    </source>
</evidence>
<evidence type="ECO:0000313" key="4">
    <source>
        <dbReference type="Proteomes" id="UP001519064"/>
    </source>
</evidence>
<name>A0ABS3X7L5_9ACTN</name>
<feature type="region of interest" description="Disordered" evidence="1">
    <location>
        <begin position="147"/>
        <end position="208"/>
    </location>
</feature>
<keyword evidence="2" id="KW-1133">Transmembrane helix</keyword>
<evidence type="ECO:0000256" key="2">
    <source>
        <dbReference type="SAM" id="Phobius"/>
    </source>
</evidence>
<sequence length="334" mass="37920">MSASQIRSAERTLSAGTWSITFGAILYSVLTVTPLVRSVTPDGWEPTAPVLPLVVDAAVVIVVRLDSTVARLGGSAGPWPTVLRWLTGVMTLALNIGDSALHGDLVGVAVHAVAPTLLIVTAEAGLAYRRAIAAALERIEREQREQAERARAERDEQARLAREEREQQREAAERREREAREHAAQLEQQRAEREAAERREQREHEERLRRLEAEREERERREQREFELAREARERADRERREQQERQRREQPKQQRSVHEHAGHATRERQPQPGPADKQSSPKRGNAPAKLSEEEALEAIRTANPDHTVRQLAERTGWSVGWISARMRELQGVA</sequence>
<keyword evidence="4" id="KW-1185">Reference proteome</keyword>
<comment type="caution">
    <text evidence="3">The sequence shown here is derived from an EMBL/GenBank/DDBJ whole genome shotgun (WGS) entry which is preliminary data.</text>
</comment>
<feature type="transmembrane region" description="Helical" evidence="2">
    <location>
        <begin position="12"/>
        <end position="30"/>
    </location>
</feature>
<reference evidence="3 4" key="1">
    <citation type="submission" date="2020-11" db="EMBL/GenBank/DDBJ databases">
        <title>Streptomyces spirodelae sp. nov., isolated from duckweed.</title>
        <authorList>
            <person name="Saimee Y."/>
            <person name="Duangmal K."/>
        </authorList>
    </citation>
    <scope>NUCLEOTIDE SEQUENCE [LARGE SCALE GENOMIC DNA]</scope>
    <source>
        <strain evidence="3 4">S16-07</strain>
    </source>
</reference>
<dbReference type="EMBL" id="JADKMA010000021">
    <property type="protein sequence ID" value="MBO8191375.1"/>
    <property type="molecule type" value="Genomic_DNA"/>
</dbReference>
<protein>
    <submittedName>
        <fullName evidence="3">DUF2637 domain-containing protein</fullName>
    </submittedName>
</protein>
<proteinExistence type="predicted"/>
<feature type="compositionally biased region" description="Basic and acidic residues" evidence="1">
    <location>
        <begin position="231"/>
        <end position="270"/>
    </location>
</feature>
<accession>A0ABS3X7L5</accession>
<gene>
    <name evidence="3" type="ORF">ITI46_06665</name>
</gene>
<keyword evidence="2" id="KW-0812">Transmembrane</keyword>
<dbReference type="Proteomes" id="UP001519064">
    <property type="component" value="Unassembled WGS sequence"/>
</dbReference>
<organism evidence="3 4">
    <name type="scientific">Streptomyces oryzae</name>
    <dbReference type="NCBI Taxonomy" id="1434886"/>
    <lineage>
        <taxon>Bacteria</taxon>
        <taxon>Bacillati</taxon>
        <taxon>Actinomycetota</taxon>
        <taxon>Actinomycetes</taxon>
        <taxon>Kitasatosporales</taxon>
        <taxon>Streptomycetaceae</taxon>
        <taxon>Streptomyces</taxon>
    </lineage>
</organism>
<evidence type="ECO:0000256" key="1">
    <source>
        <dbReference type="SAM" id="MobiDB-lite"/>
    </source>
</evidence>